<organism evidence="1 2">
    <name type="scientific">Pleurodeles waltl</name>
    <name type="common">Iberian ribbed newt</name>
    <dbReference type="NCBI Taxonomy" id="8319"/>
    <lineage>
        <taxon>Eukaryota</taxon>
        <taxon>Metazoa</taxon>
        <taxon>Chordata</taxon>
        <taxon>Craniata</taxon>
        <taxon>Vertebrata</taxon>
        <taxon>Euteleostomi</taxon>
        <taxon>Amphibia</taxon>
        <taxon>Batrachia</taxon>
        <taxon>Caudata</taxon>
        <taxon>Salamandroidea</taxon>
        <taxon>Salamandridae</taxon>
        <taxon>Pleurodelinae</taxon>
        <taxon>Pleurodeles</taxon>
    </lineage>
</organism>
<evidence type="ECO:0000313" key="1">
    <source>
        <dbReference type="EMBL" id="KAJ1156524.1"/>
    </source>
</evidence>
<comment type="caution">
    <text evidence="1">The sequence shown here is derived from an EMBL/GenBank/DDBJ whole genome shotgun (WGS) entry which is preliminary data.</text>
</comment>
<name>A0AAV7RUP5_PLEWA</name>
<reference evidence="1" key="1">
    <citation type="journal article" date="2022" name="bioRxiv">
        <title>Sequencing and chromosome-scale assembly of the giantPleurodeles waltlgenome.</title>
        <authorList>
            <person name="Brown T."/>
            <person name="Elewa A."/>
            <person name="Iarovenko S."/>
            <person name="Subramanian E."/>
            <person name="Araus A.J."/>
            <person name="Petzold A."/>
            <person name="Susuki M."/>
            <person name="Suzuki K.-i.T."/>
            <person name="Hayashi T."/>
            <person name="Toyoda A."/>
            <person name="Oliveira C."/>
            <person name="Osipova E."/>
            <person name="Leigh N.D."/>
            <person name="Simon A."/>
            <person name="Yun M.H."/>
        </authorList>
    </citation>
    <scope>NUCLEOTIDE SEQUENCE</scope>
    <source>
        <strain evidence="1">20211129_DDA</strain>
        <tissue evidence="1">Liver</tissue>
    </source>
</reference>
<gene>
    <name evidence="1" type="ORF">NDU88_009243</name>
</gene>
<keyword evidence="2" id="KW-1185">Reference proteome</keyword>
<proteinExistence type="predicted"/>
<evidence type="ECO:0000313" key="2">
    <source>
        <dbReference type="Proteomes" id="UP001066276"/>
    </source>
</evidence>
<dbReference type="AlphaFoldDB" id="A0AAV7RUP5"/>
<sequence length="72" mass="7606">MLFLAPAPQTDGFLGQRVPLKQSPTLRAAHALMSAVVSGTDPSDRRLTGTEGPPRAESCTAVGRCAYERCCS</sequence>
<accession>A0AAV7RUP5</accession>
<protein>
    <submittedName>
        <fullName evidence="1">Uncharacterized protein</fullName>
    </submittedName>
</protein>
<dbReference type="Proteomes" id="UP001066276">
    <property type="component" value="Chromosome 5"/>
</dbReference>
<dbReference type="EMBL" id="JANPWB010000009">
    <property type="protein sequence ID" value="KAJ1156524.1"/>
    <property type="molecule type" value="Genomic_DNA"/>
</dbReference>